<keyword evidence="8 10" id="KW-0687">Ribonucleoprotein</keyword>
<keyword evidence="6 10" id="KW-0508">mRNA splicing</keyword>
<dbReference type="Gene3D" id="2.30.30.100">
    <property type="match status" value="1"/>
</dbReference>
<evidence type="ECO:0000256" key="1">
    <source>
        <dbReference type="ARBA" id="ARBA00004123"/>
    </source>
</evidence>
<organism evidence="12 13">
    <name type="scientific">Komagataella phaffii (strain ATCC 76273 / CBS 7435 / CECT 11047 / NRRL Y-11430 / Wegner 21-1)</name>
    <name type="common">Yeast</name>
    <name type="synonym">Pichia pastoris</name>
    <dbReference type="NCBI Taxonomy" id="981350"/>
    <lineage>
        <taxon>Eukaryota</taxon>
        <taxon>Fungi</taxon>
        <taxon>Dikarya</taxon>
        <taxon>Ascomycota</taxon>
        <taxon>Saccharomycotina</taxon>
        <taxon>Pichiomycetes</taxon>
        <taxon>Pichiales</taxon>
        <taxon>Pichiaceae</taxon>
        <taxon>Komagataella</taxon>
    </lineage>
</organism>
<dbReference type="SUPFAM" id="SSF50182">
    <property type="entry name" value="Sm-like ribonucleoproteins"/>
    <property type="match status" value="1"/>
</dbReference>
<evidence type="ECO:0000313" key="13">
    <source>
        <dbReference type="Proteomes" id="UP000006853"/>
    </source>
</evidence>
<evidence type="ECO:0000256" key="8">
    <source>
        <dbReference type="ARBA" id="ARBA00023274"/>
    </source>
</evidence>
<protein>
    <recommendedName>
        <fullName evidence="9">Sm protein F</fullName>
    </recommendedName>
</protein>
<keyword evidence="7 10" id="KW-0539">Nucleus</keyword>
<dbReference type="GO" id="GO:0003723">
    <property type="term" value="F:RNA binding"/>
    <property type="evidence" value="ECO:0007669"/>
    <property type="project" value="UniProtKB-UniRule"/>
</dbReference>
<dbReference type="EMBL" id="FR839629">
    <property type="protein sequence ID" value="SCV12020.1"/>
    <property type="molecule type" value="Genomic_DNA"/>
</dbReference>
<dbReference type="GO" id="GO:0005685">
    <property type="term" value="C:U1 snRNP"/>
    <property type="evidence" value="ECO:0007669"/>
    <property type="project" value="TreeGrafter"/>
</dbReference>
<dbReference type="AlphaFoldDB" id="A0A1G4KPV7"/>
<dbReference type="CDD" id="cd01722">
    <property type="entry name" value="Sm_F"/>
    <property type="match status" value="1"/>
</dbReference>
<accession>A0A1G4KPV7</accession>
<dbReference type="InterPro" id="IPR034100">
    <property type="entry name" value="Sm_F"/>
</dbReference>
<dbReference type="GO" id="GO:0071013">
    <property type="term" value="C:catalytic step 2 spliceosome"/>
    <property type="evidence" value="ECO:0007669"/>
    <property type="project" value="TreeGrafter"/>
</dbReference>
<dbReference type="InterPro" id="IPR010920">
    <property type="entry name" value="LSM_dom_sf"/>
</dbReference>
<reference evidence="12 13" key="1">
    <citation type="journal article" date="2011" name="J. Biotechnol.">
        <title>High-quality genome sequence of Pichia pastoris CBS7435.</title>
        <authorList>
            <person name="Kuberl A."/>
            <person name="Schneider J."/>
            <person name="Thallinger G.G."/>
            <person name="Anderl I."/>
            <person name="Wibberg D."/>
            <person name="Hajek T."/>
            <person name="Jaenicke S."/>
            <person name="Brinkrolf K."/>
            <person name="Goesmann A."/>
            <person name="Szczepanowski R."/>
            <person name="Puhler A."/>
            <person name="Schwab H."/>
            <person name="Glieder A."/>
            <person name="Pichler H."/>
        </authorList>
    </citation>
    <scope>NUCLEOTIDE SEQUENCE [LARGE SCALE GENOMIC DNA]</scope>
    <source>
        <strain evidence="13">ATCC 76273 / CBS 7435 / CECT 11047 / NRRL Y-11430 / Wegner 21-1</strain>
    </source>
</reference>
<keyword evidence="5 10" id="KW-0694">RNA-binding</keyword>
<sequence>MSFNPINPKPFLKSLINRSVIVKLKSSNVEYHGFLLSVDNYMNLSLDSSTKEFDPITEELTPLGSDLFIRCNNVLWISTTEEHVHTSKAQ</sequence>
<dbReference type="PIRSF" id="PIRSF006609">
    <property type="entry name" value="snRNP_SmF"/>
    <property type="match status" value="1"/>
</dbReference>
<evidence type="ECO:0000313" key="12">
    <source>
        <dbReference type="EMBL" id="SCV12020.1"/>
    </source>
</evidence>
<evidence type="ECO:0000256" key="3">
    <source>
        <dbReference type="ARBA" id="ARBA00022664"/>
    </source>
</evidence>
<comment type="subcellular location">
    <subcellularLocation>
        <location evidence="1 10">Nucleus</location>
    </subcellularLocation>
</comment>
<dbReference type="InterPro" id="IPR047575">
    <property type="entry name" value="Sm"/>
</dbReference>
<dbReference type="Pfam" id="PF01423">
    <property type="entry name" value="LSM"/>
    <property type="match status" value="1"/>
</dbReference>
<keyword evidence="3 10" id="KW-0507">mRNA processing</keyword>
<dbReference type="PROSITE" id="PS52002">
    <property type="entry name" value="SM"/>
    <property type="match status" value="1"/>
</dbReference>
<dbReference type="SMART" id="SM00651">
    <property type="entry name" value="Sm"/>
    <property type="match status" value="1"/>
</dbReference>
<name>A0A1G4KPV7_KOMPC</name>
<evidence type="ECO:0000259" key="11">
    <source>
        <dbReference type="PROSITE" id="PS52002"/>
    </source>
</evidence>
<dbReference type="PANTHER" id="PTHR11021:SF0">
    <property type="entry name" value="SMALL NUCLEAR RIBONUCLEOPROTEIN F"/>
    <property type="match status" value="1"/>
</dbReference>
<reference evidence="12 13" key="2">
    <citation type="journal article" date="2016" name="FEMS Yeast Res.">
        <title>Curation of the genome annotation of Pichia pastoris (Komagataella phaffii) CBS7435 from gene level to protein function.</title>
        <authorList>
            <person name="Valli M."/>
            <person name="Tatto N.E."/>
            <person name="Peymann A."/>
            <person name="Gruber C."/>
            <person name="Landes N."/>
            <person name="Ekker H."/>
            <person name="Thallinger G.G."/>
            <person name="Mattanovich D."/>
            <person name="Gasser B."/>
            <person name="Graf A.B."/>
        </authorList>
    </citation>
    <scope>GENOME REANNOTATION</scope>
    <source>
        <strain evidence="12 13">ATCC 76273 / CBS 7435 / CECT 11047 / NRRL Y-11430 / Wegner 21-1</strain>
    </source>
</reference>
<keyword evidence="4 10" id="KW-0747">Spliceosome</keyword>
<dbReference type="Proteomes" id="UP000006853">
    <property type="component" value="Chromosome 2"/>
</dbReference>
<dbReference type="InterPro" id="IPR001163">
    <property type="entry name" value="Sm_dom_euk/arc"/>
</dbReference>
<comment type="similarity">
    <text evidence="2 10">Belongs to the snRNP Sm proteins family. SmF/LSm6 subfamily.</text>
</comment>
<dbReference type="GO" id="GO:0000398">
    <property type="term" value="P:mRNA splicing, via spliceosome"/>
    <property type="evidence" value="ECO:0007669"/>
    <property type="project" value="InterPro"/>
</dbReference>
<dbReference type="SMR" id="A0A1G4KPV7"/>
<evidence type="ECO:0000256" key="7">
    <source>
        <dbReference type="ARBA" id="ARBA00023242"/>
    </source>
</evidence>
<evidence type="ECO:0000256" key="2">
    <source>
        <dbReference type="ARBA" id="ARBA00007927"/>
    </source>
</evidence>
<evidence type="ECO:0000256" key="6">
    <source>
        <dbReference type="ARBA" id="ARBA00023187"/>
    </source>
</evidence>
<evidence type="ECO:0000256" key="9">
    <source>
        <dbReference type="ARBA" id="ARBA00030144"/>
    </source>
</evidence>
<dbReference type="InterPro" id="IPR016487">
    <property type="entry name" value="Lsm6/sSmF"/>
</dbReference>
<evidence type="ECO:0000256" key="4">
    <source>
        <dbReference type="ARBA" id="ARBA00022728"/>
    </source>
</evidence>
<feature type="domain" description="Sm" evidence="11">
    <location>
        <begin position="7"/>
        <end position="83"/>
    </location>
</feature>
<keyword evidence="13" id="KW-1185">Reference proteome</keyword>
<evidence type="ECO:0000256" key="5">
    <source>
        <dbReference type="ARBA" id="ARBA00022884"/>
    </source>
</evidence>
<evidence type="ECO:0000256" key="10">
    <source>
        <dbReference type="PIRNR" id="PIRNR006609"/>
    </source>
</evidence>
<dbReference type="GO" id="GO:0034715">
    <property type="term" value="C:pICln-Sm protein complex"/>
    <property type="evidence" value="ECO:0007669"/>
    <property type="project" value="TreeGrafter"/>
</dbReference>
<gene>
    <name evidence="12" type="primary">SMX3</name>
    <name evidence="12" type="ordered locus">PP7435_Chr2-1880</name>
</gene>
<proteinExistence type="inferred from homology"/>
<dbReference type="PANTHER" id="PTHR11021">
    <property type="entry name" value="SMALL NUCLEAR RIBONUCLEOPROTEIN F SNRNP-F"/>
    <property type="match status" value="1"/>
</dbReference>